<organism evidence="13 14">
    <name type="scientific">Sphingomonas palmae</name>
    <dbReference type="NCBI Taxonomy" id="1855283"/>
    <lineage>
        <taxon>Bacteria</taxon>
        <taxon>Pseudomonadati</taxon>
        <taxon>Pseudomonadota</taxon>
        <taxon>Alphaproteobacteria</taxon>
        <taxon>Sphingomonadales</taxon>
        <taxon>Sphingomonadaceae</taxon>
        <taxon>Sphingomonas</taxon>
    </lineage>
</organism>
<keyword evidence="4 10" id="KW-1003">Cell membrane</keyword>
<feature type="region of interest" description="Disordered" evidence="11">
    <location>
        <begin position="35"/>
        <end position="77"/>
    </location>
</feature>
<dbReference type="InterPro" id="IPR006260">
    <property type="entry name" value="TonB/TolA_C"/>
</dbReference>
<feature type="compositionally biased region" description="Gly residues" evidence="11">
    <location>
        <begin position="116"/>
        <end position="140"/>
    </location>
</feature>
<dbReference type="GO" id="GO:0030288">
    <property type="term" value="C:outer membrane-bounded periplasmic space"/>
    <property type="evidence" value="ECO:0007669"/>
    <property type="project" value="InterPro"/>
</dbReference>
<evidence type="ECO:0000256" key="11">
    <source>
        <dbReference type="SAM" id="MobiDB-lite"/>
    </source>
</evidence>
<evidence type="ECO:0000256" key="8">
    <source>
        <dbReference type="ARBA" id="ARBA00022989"/>
    </source>
</evidence>
<evidence type="ECO:0000313" key="13">
    <source>
        <dbReference type="EMBL" id="SEL42199.1"/>
    </source>
</evidence>
<keyword evidence="8" id="KW-1133">Transmembrane helix</keyword>
<evidence type="ECO:0000256" key="4">
    <source>
        <dbReference type="ARBA" id="ARBA00022475"/>
    </source>
</evidence>
<dbReference type="PROSITE" id="PS52015">
    <property type="entry name" value="TONB_CTD"/>
    <property type="match status" value="1"/>
</dbReference>
<dbReference type="PANTHER" id="PTHR33446:SF2">
    <property type="entry name" value="PROTEIN TONB"/>
    <property type="match status" value="1"/>
</dbReference>
<dbReference type="Pfam" id="PF03544">
    <property type="entry name" value="TonB_C"/>
    <property type="match status" value="1"/>
</dbReference>
<evidence type="ECO:0000256" key="7">
    <source>
        <dbReference type="ARBA" id="ARBA00022927"/>
    </source>
</evidence>
<keyword evidence="6" id="KW-0812">Transmembrane</keyword>
<feature type="domain" description="TonB C-terminal" evidence="12">
    <location>
        <begin position="140"/>
        <end position="232"/>
    </location>
</feature>
<keyword evidence="7 10" id="KW-0653">Protein transport</keyword>
<evidence type="ECO:0000256" key="1">
    <source>
        <dbReference type="ARBA" id="ARBA00004383"/>
    </source>
</evidence>
<dbReference type="InterPro" id="IPR003538">
    <property type="entry name" value="TonB"/>
</dbReference>
<dbReference type="SUPFAM" id="SSF74653">
    <property type="entry name" value="TolA/TonB C-terminal domain"/>
    <property type="match status" value="1"/>
</dbReference>
<accession>A0A1H7Q316</accession>
<keyword evidence="10" id="KW-0735">Signal-anchor</keyword>
<evidence type="ECO:0000256" key="5">
    <source>
        <dbReference type="ARBA" id="ARBA00022519"/>
    </source>
</evidence>
<dbReference type="EMBL" id="FNZZ01000003">
    <property type="protein sequence ID" value="SEL42199.1"/>
    <property type="molecule type" value="Genomic_DNA"/>
</dbReference>
<dbReference type="GO" id="GO:0015031">
    <property type="term" value="P:protein transport"/>
    <property type="evidence" value="ECO:0007669"/>
    <property type="project" value="UniProtKB-UniRule"/>
</dbReference>
<evidence type="ECO:0000259" key="12">
    <source>
        <dbReference type="PROSITE" id="PS52015"/>
    </source>
</evidence>
<dbReference type="RefSeq" id="WP_093005817.1">
    <property type="nucleotide sequence ID" value="NZ_FNZZ01000003.1"/>
</dbReference>
<sequence>MTAKRRERAISAGAVVALHAGLLWLILTAPQPMPRSAPGPSLATFDVVPPPVPPHVQPRHDPSPARERPNGLTGAKAERSAVVVPAAVIPPPVSEVAAAEPQQGTAAIGGSAATGSGTGAGEGGSAAGGGGSGNGSGTGGRRARLIVGAITSRDYPKEARAARVAGSVTVAFTVGADGRASDCAVTETSGNAALDAVTCRLIEARFRYAPALSAYGQPISERRGWRQRWWLE</sequence>
<feature type="compositionally biased region" description="Basic and acidic residues" evidence="11">
    <location>
        <begin position="58"/>
        <end position="69"/>
    </location>
</feature>
<dbReference type="AlphaFoldDB" id="A0A1H7Q316"/>
<comment type="subcellular location">
    <subcellularLocation>
        <location evidence="1 10">Cell inner membrane</location>
        <topology evidence="1 10">Single-pass membrane protein</topology>
        <orientation evidence="1 10">Periplasmic side</orientation>
    </subcellularLocation>
</comment>
<feature type="region of interest" description="Disordered" evidence="11">
    <location>
        <begin position="107"/>
        <end position="141"/>
    </location>
</feature>
<dbReference type="Gene3D" id="3.30.1150.10">
    <property type="match status" value="1"/>
</dbReference>
<keyword evidence="14" id="KW-1185">Reference proteome</keyword>
<evidence type="ECO:0000256" key="6">
    <source>
        <dbReference type="ARBA" id="ARBA00022692"/>
    </source>
</evidence>
<name>A0A1H7Q316_9SPHN</name>
<proteinExistence type="inferred from homology"/>
<comment type="function">
    <text evidence="10">Interacts with outer membrane receptor proteins that carry out high-affinity binding and energy dependent uptake into the periplasmic space of specific substrates. It could act to transduce energy from the cytoplasmic membrane to specific energy-requiring processes in the outer membrane, resulting in the release into the periplasm of ligands bound by these outer membrane proteins.</text>
</comment>
<dbReference type="NCBIfam" id="TIGR01352">
    <property type="entry name" value="tonB_Cterm"/>
    <property type="match status" value="1"/>
</dbReference>
<dbReference type="InterPro" id="IPR037682">
    <property type="entry name" value="TonB_C"/>
</dbReference>
<dbReference type="PANTHER" id="PTHR33446">
    <property type="entry name" value="PROTEIN TONB-RELATED"/>
    <property type="match status" value="1"/>
</dbReference>
<dbReference type="InterPro" id="IPR051045">
    <property type="entry name" value="TonB-dependent_transducer"/>
</dbReference>
<evidence type="ECO:0000256" key="9">
    <source>
        <dbReference type="ARBA" id="ARBA00023136"/>
    </source>
</evidence>
<dbReference type="GO" id="GO:0031992">
    <property type="term" value="F:energy transducer activity"/>
    <property type="evidence" value="ECO:0007669"/>
    <property type="project" value="InterPro"/>
</dbReference>
<evidence type="ECO:0000256" key="2">
    <source>
        <dbReference type="ARBA" id="ARBA00006555"/>
    </source>
</evidence>
<reference evidence="14" key="1">
    <citation type="submission" date="2016-10" db="EMBL/GenBank/DDBJ databases">
        <authorList>
            <person name="Varghese N."/>
            <person name="Submissions S."/>
        </authorList>
    </citation>
    <scope>NUCLEOTIDE SEQUENCE [LARGE SCALE GENOMIC DNA]</scope>
    <source>
        <strain evidence="14">JS21-1</strain>
    </source>
</reference>
<dbReference type="GO" id="GO:0015891">
    <property type="term" value="P:siderophore transport"/>
    <property type="evidence" value="ECO:0007669"/>
    <property type="project" value="InterPro"/>
</dbReference>
<dbReference type="GO" id="GO:0055085">
    <property type="term" value="P:transmembrane transport"/>
    <property type="evidence" value="ECO:0007669"/>
    <property type="project" value="InterPro"/>
</dbReference>
<keyword evidence="3 10" id="KW-0813">Transport</keyword>
<evidence type="ECO:0000256" key="10">
    <source>
        <dbReference type="RuleBase" id="RU362123"/>
    </source>
</evidence>
<dbReference type="Proteomes" id="UP000199214">
    <property type="component" value="Unassembled WGS sequence"/>
</dbReference>
<dbReference type="PRINTS" id="PR01374">
    <property type="entry name" value="TONBPROTEIN"/>
</dbReference>
<gene>
    <name evidence="13" type="ORF">SAMN05216382_2012</name>
</gene>
<keyword evidence="9" id="KW-0472">Membrane</keyword>
<evidence type="ECO:0000256" key="3">
    <source>
        <dbReference type="ARBA" id="ARBA00022448"/>
    </source>
</evidence>
<evidence type="ECO:0000313" key="14">
    <source>
        <dbReference type="Proteomes" id="UP000199214"/>
    </source>
</evidence>
<keyword evidence="5 10" id="KW-0997">Cell inner membrane</keyword>
<protein>
    <recommendedName>
        <fullName evidence="10">Protein TonB</fullName>
    </recommendedName>
</protein>
<comment type="similarity">
    <text evidence="2 10">Belongs to the TonB family.</text>
</comment>
<dbReference type="STRING" id="1855283.SAMN05216382_2012"/>
<dbReference type="OrthoDB" id="7390536at2"/>
<dbReference type="GO" id="GO:0098797">
    <property type="term" value="C:plasma membrane protein complex"/>
    <property type="evidence" value="ECO:0007669"/>
    <property type="project" value="TreeGrafter"/>
</dbReference>